<evidence type="ECO:0000313" key="1">
    <source>
        <dbReference type="EMBL" id="SEG85219.1"/>
    </source>
</evidence>
<dbReference type="AlphaFoldDB" id="A0A1H6E0H2"/>
<dbReference type="Proteomes" id="UP000236754">
    <property type="component" value="Unassembled WGS sequence"/>
</dbReference>
<organism evidence="2 3">
    <name type="scientific">Actinacidiphila yanglinensis</name>
    <dbReference type="NCBI Taxonomy" id="310779"/>
    <lineage>
        <taxon>Bacteria</taxon>
        <taxon>Bacillati</taxon>
        <taxon>Actinomycetota</taxon>
        <taxon>Actinomycetes</taxon>
        <taxon>Kitasatosporales</taxon>
        <taxon>Streptomycetaceae</taxon>
        <taxon>Actinacidiphila</taxon>
    </lineage>
</organism>
<proteinExistence type="predicted"/>
<name>A0A1H6E0H2_9ACTN</name>
<dbReference type="EMBL" id="FNVU01000016">
    <property type="protein sequence ID" value="SEG85219.1"/>
    <property type="molecule type" value="Genomic_DNA"/>
</dbReference>
<gene>
    <name evidence="1" type="ORF">SAMN05216223_11610</name>
    <name evidence="2" type="ORF">SAMN05216223_12310</name>
</gene>
<accession>A0A1H6E0H2</accession>
<dbReference type="EMBL" id="FNVU01000023">
    <property type="protein sequence ID" value="SEG91027.1"/>
    <property type="molecule type" value="Genomic_DNA"/>
</dbReference>
<evidence type="ECO:0000313" key="3">
    <source>
        <dbReference type="Proteomes" id="UP000236754"/>
    </source>
</evidence>
<keyword evidence="3" id="KW-1185">Reference proteome</keyword>
<protein>
    <submittedName>
        <fullName evidence="2">Uncharacterized protein</fullName>
    </submittedName>
</protein>
<reference evidence="2 3" key="1">
    <citation type="submission" date="2016-10" db="EMBL/GenBank/DDBJ databases">
        <authorList>
            <person name="de Groot N.N."/>
        </authorList>
    </citation>
    <scope>NUCLEOTIDE SEQUENCE [LARGE SCALE GENOMIC DNA]</scope>
    <source>
        <strain evidence="2 3">CGMCC 4.2023</strain>
    </source>
</reference>
<evidence type="ECO:0000313" key="2">
    <source>
        <dbReference type="EMBL" id="SEG91027.1"/>
    </source>
</evidence>
<sequence length="320" mass="34411">MSLTSQLQAKGSPLSTFLREHLPQIRPATDSFRNALADVEAGPLLLPQAPAGVRPLWGTLGAAVDHRLRYAFTTARTWDTAVTLGVQAAAACAWAEGDVAAAHAFTTTGNDLHAALDEVLARQAPDDRDRELLLPLEAEEHLGRLCMAMAWFEEIYRSGYLAPASPLGTLRAATTLPSLLQRVPDYAVRDLTAQIRNAHTVLGPLRAATTPDTCRSGPTFAGSTDIDGADADLIADGLLIDIKATKDATRLAAPALRQLIGYALLDYSDQYGLNRVGLYLTRTARLVTWDVEELLQMMGAQAPLPTLRAALSRHLARATT</sequence>